<dbReference type="PANTHER" id="PTHR30302:SF9">
    <property type="entry name" value="HYDROGENASE 1 MATURATION PROTEASE"/>
    <property type="match status" value="1"/>
</dbReference>
<dbReference type="GO" id="GO:0016485">
    <property type="term" value="P:protein processing"/>
    <property type="evidence" value="ECO:0007669"/>
    <property type="project" value="TreeGrafter"/>
</dbReference>
<evidence type="ECO:0000256" key="6">
    <source>
        <dbReference type="ARBA" id="ARBA00022801"/>
    </source>
</evidence>
<dbReference type="InterPro" id="IPR023430">
    <property type="entry name" value="Pept_HybD-like_dom_sf"/>
</dbReference>
<evidence type="ECO:0000256" key="5">
    <source>
        <dbReference type="ARBA" id="ARBA00022750"/>
    </source>
</evidence>
<dbReference type="GO" id="GO:0004190">
    <property type="term" value="F:aspartic-type endopeptidase activity"/>
    <property type="evidence" value="ECO:0007669"/>
    <property type="project" value="UniProtKB-KW"/>
</dbReference>
<protein>
    <submittedName>
        <fullName evidence="7">Hydrogenase 1 maturation protease</fullName>
        <ecNumber evidence="7">3.4.23.-</ecNumber>
        <ecNumber evidence="7">3.4.24.-</ecNumber>
    </submittedName>
</protein>
<dbReference type="GO" id="GO:0046872">
    <property type="term" value="F:metal ion binding"/>
    <property type="evidence" value="ECO:0007669"/>
    <property type="project" value="UniProtKB-KW"/>
</dbReference>
<evidence type="ECO:0000256" key="1">
    <source>
        <dbReference type="ARBA" id="ARBA00006814"/>
    </source>
</evidence>
<name>A0A447MSS1_SALET</name>
<comment type="similarity">
    <text evidence="1">Belongs to the peptidase A31 family.</text>
</comment>
<dbReference type="Gene3D" id="3.40.50.1450">
    <property type="entry name" value="HybD-like"/>
    <property type="match status" value="1"/>
</dbReference>
<dbReference type="EMBL" id="LR134140">
    <property type="protein sequence ID" value="VDZ94121.1"/>
    <property type="molecule type" value="Genomic_DNA"/>
</dbReference>
<evidence type="ECO:0000313" key="7">
    <source>
        <dbReference type="EMBL" id="VDZ94121.1"/>
    </source>
</evidence>
<sequence length="200" mass="21542">MAGTQGLALLPWLQQTEKLLIMDAIDFGMAPGSLAMFRDEQVPAYLTAKKLSLHQTSFSEVLALLQLTGGQLSEIVLIGVQPECLDDYGGSLTPQVKAQLMPAVLSRAGSAGAMGVSPPLQRPCPLKDSIITACVWNATKMNGQMRKALAGRRYSGATEREIIMCIGVPVQVISPGQWFAKCRDRHGELIDVDIRLVAPP</sequence>
<dbReference type="PANTHER" id="PTHR30302">
    <property type="entry name" value="HYDROGENASE 1 MATURATION PROTEASE"/>
    <property type="match status" value="1"/>
</dbReference>
<keyword evidence="6 7" id="KW-0378">Hydrolase</keyword>
<dbReference type="NCBIfam" id="TIGR00072">
    <property type="entry name" value="hydrog_prot"/>
    <property type="match status" value="1"/>
</dbReference>
<dbReference type="AlphaFoldDB" id="A0A447MSS1"/>
<dbReference type="EC" id="3.4.23.-" evidence="7"/>
<evidence type="ECO:0000256" key="3">
    <source>
        <dbReference type="ARBA" id="ARBA00022670"/>
    </source>
</evidence>
<dbReference type="Pfam" id="PF01750">
    <property type="entry name" value="HycI"/>
    <property type="match status" value="1"/>
</dbReference>
<organism evidence="7 8">
    <name type="scientific">Salmonella enterica I</name>
    <dbReference type="NCBI Taxonomy" id="59201"/>
    <lineage>
        <taxon>Bacteria</taxon>
        <taxon>Pseudomonadati</taxon>
        <taxon>Pseudomonadota</taxon>
        <taxon>Gammaproteobacteria</taxon>
        <taxon>Enterobacterales</taxon>
        <taxon>Enterobacteriaceae</taxon>
        <taxon>Salmonella</taxon>
    </lineage>
</organism>
<keyword evidence="5" id="KW-0064">Aspartyl protease</keyword>
<keyword evidence="2" id="KW-0533">Nickel</keyword>
<dbReference type="FunFam" id="3.40.50.1450:FF:000002">
    <property type="entry name" value="Hydrogenase 1 maturation protease"/>
    <property type="match status" value="1"/>
</dbReference>
<keyword evidence="3 7" id="KW-0645">Protease</keyword>
<dbReference type="Proteomes" id="UP000282086">
    <property type="component" value="Chromosome"/>
</dbReference>
<reference evidence="7 8" key="1">
    <citation type="submission" date="2018-12" db="EMBL/GenBank/DDBJ databases">
        <authorList>
            <consortium name="Pathogen Informatics"/>
        </authorList>
    </citation>
    <scope>NUCLEOTIDE SEQUENCE [LARGE SCALE GENOMIC DNA]</scope>
    <source>
        <strain evidence="7 8">NCTC129</strain>
    </source>
</reference>
<gene>
    <name evidence="7" type="primary">hyaD2</name>
    <name evidence="7" type="ORF">NCTC129_00193</name>
</gene>
<dbReference type="InterPro" id="IPR000671">
    <property type="entry name" value="Peptidase_A31"/>
</dbReference>
<dbReference type="GO" id="GO:0008047">
    <property type="term" value="F:enzyme activator activity"/>
    <property type="evidence" value="ECO:0007669"/>
    <property type="project" value="InterPro"/>
</dbReference>
<evidence type="ECO:0000256" key="2">
    <source>
        <dbReference type="ARBA" id="ARBA00022596"/>
    </source>
</evidence>
<dbReference type="PRINTS" id="PR00446">
    <property type="entry name" value="HYDRGNUPTAKE"/>
</dbReference>
<dbReference type="SUPFAM" id="SSF53163">
    <property type="entry name" value="HybD-like"/>
    <property type="match status" value="1"/>
</dbReference>
<evidence type="ECO:0000256" key="4">
    <source>
        <dbReference type="ARBA" id="ARBA00022723"/>
    </source>
</evidence>
<evidence type="ECO:0000313" key="8">
    <source>
        <dbReference type="Proteomes" id="UP000282086"/>
    </source>
</evidence>
<keyword evidence="4" id="KW-0479">Metal-binding</keyword>
<accession>A0A447MSS1</accession>
<dbReference type="EC" id="3.4.24.-" evidence="7"/>
<proteinExistence type="inferred from homology"/>